<organism evidence="12 13">
    <name type="scientific">Posidoniimonas polymericola</name>
    <dbReference type="NCBI Taxonomy" id="2528002"/>
    <lineage>
        <taxon>Bacteria</taxon>
        <taxon>Pseudomonadati</taxon>
        <taxon>Planctomycetota</taxon>
        <taxon>Planctomycetia</taxon>
        <taxon>Pirellulales</taxon>
        <taxon>Lacipirellulaceae</taxon>
        <taxon>Posidoniimonas</taxon>
    </lineage>
</organism>
<keyword evidence="13" id="KW-1185">Reference proteome</keyword>
<dbReference type="PANTHER" id="PTHR33909:SF1">
    <property type="entry name" value="SEC TRANSLOCON ACCESSORY COMPLEX SUBUNIT YAJC"/>
    <property type="match status" value="1"/>
</dbReference>
<evidence type="ECO:0000313" key="12">
    <source>
        <dbReference type="EMBL" id="TWT77367.1"/>
    </source>
</evidence>
<dbReference type="SMART" id="SM01323">
    <property type="entry name" value="YajC"/>
    <property type="match status" value="1"/>
</dbReference>
<dbReference type="InterPro" id="IPR003849">
    <property type="entry name" value="Preprotein_translocase_YajC"/>
</dbReference>
<dbReference type="RefSeq" id="WP_197527841.1">
    <property type="nucleotide sequence ID" value="NZ_SJPO01000004.1"/>
</dbReference>
<sequence>MLVLAEISTCPVVLAQGGGGSLLSLLPLVLIMALGYAMFVLPQQKKERSYREMVANLKEKDHVLTSAGIYGVVTGVQRDQERVTIRVDEATGAKIRVAMWAITDVITDEKPGDAASPAKDSKK</sequence>
<comment type="caution">
    <text evidence="12">The sequence shown here is derived from an EMBL/GenBank/DDBJ whole genome shotgun (WGS) entry which is preliminary data.</text>
</comment>
<evidence type="ECO:0000256" key="8">
    <source>
        <dbReference type="ARBA" id="ARBA00022989"/>
    </source>
</evidence>
<name>A0A5C5YRL5_9BACT</name>
<keyword evidence="8 11" id="KW-1133">Transmembrane helix</keyword>
<gene>
    <name evidence="12" type="ORF">Pla123a_20280</name>
</gene>
<keyword evidence="5" id="KW-1003">Cell membrane</keyword>
<evidence type="ECO:0000256" key="10">
    <source>
        <dbReference type="ARBA" id="ARBA00023136"/>
    </source>
</evidence>
<evidence type="ECO:0000256" key="1">
    <source>
        <dbReference type="ARBA" id="ARBA00004162"/>
    </source>
</evidence>
<dbReference type="PRINTS" id="PR01853">
    <property type="entry name" value="YAJCTRNLCASE"/>
</dbReference>
<keyword evidence="6 11" id="KW-0812">Transmembrane</keyword>
<protein>
    <recommendedName>
        <fullName evidence="3">Sec translocon accessory complex subunit YajC</fullName>
    </recommendedName>
</protein>
<evidence type="ECO:0000256" key="6">
    <source>
        <dbReference type="ARBA" id="ARBA00022692"/>
    </source>
</evidence>
<evidence type="ECO:0000256" key="4">
    <source>
        <dbReference type="ARBA" id="ARBA00022448"/>
    </source>
</evidence>
<evidence type="ECO:0000256" key="9">
    <source>
        <dbReference type="ARBA" id="ARBA00023010"/>
    </source>
</evidence>
<evidence type="ECO:0000256" key="2">
    <source>
        <dbReference type="ARBA" id="ARBA00006742"/>
    </source>
</evidence>
<dbReference type="GO" id="GO:0005886">
    <property type="term" value="C:plasma membrane"/>
    <property type="evidence" value="ECO:0007669"/>
    <property type="project" value="UniProtKB-SubCell"/>
</dbReference>
<dbReference type="Pfam" id="PF02699">
    <property type="entry name" value="YajC"/>
    <property type="match status" value="1"/>
</dbReference>
<comment type="similarity">
    <text evidence="2">Belongs to the YajC family.</text>
</comment>
<evidence type="ECO:0000256" key="11">
    <source>
        <dbReference type="SAM" id="Phobius"/>
    </source>
</evidence>
<dbReference type="EMBL" id="SJPO01000004">
    <property type="protein sequence ID" value="TWT77367.1"/>
    <property type="molecule type" value="Genomic_DNA"/>
</dbReference>
<evidence type="ECO:0000256" key="5">
    <source>
        <dbReference type="ARBA" id="ARBA00022475"/>
    </source>
</evidence>
<proteinExistence type="inferred from homology"/>
<comment type="subcellular location">
    <subcellularLocation>
        <location evidence="1">Cell membrane</location>
        <topology evidence="1">Single-pass membrane protein</topology>
    </subcellularLocation>
</comment>
<keyword evidence="4" id="KW-0813">Transport</keyword>
<evidence type="ECO:0000313" key="13">
    <source>
        <dbReference type="Proteomes" id="UP000318478"/>
    </source>
</evidence>
<dbReference type="AlphaFoldDB" id="A0A5C5YRL5"/>
<evidence type="ECO:0000256" key="3">
    <source>
        <dbReference type="ARBA" id="ARBA00014962"/>
    </source>
</evidence>
<dbReference type="PANTHER" id="PTHR33909">
    <property type="entry name" value="SEC TRANSLOCON ACCESSORY COMPLEX SUBUNIT YAJC"/>
    <property type="match status" value="1"/>
</dbReference>
<accession>A0A5C5YRL5</accession>
<dbReference type="Proteomes" id="UP000318478">
    <property type="component" value="Unassembled WGS sequence"/>
</dbReference>
<keyword evidence="10 11" id="KW-0472">Membrane</keyword>
<reference evidence="12 13" key="1">
    <citation type="submission" date="2019-02" db="EMBL/GenBank/DDBJ databases">
        <title>Deep-cultivation of Planctomycetes and their phenomic and genomic characterization uncovers novel biology.</title>
        <authorList>
            <person name="Wiegand S."/>
            <person name="Jogler M."/>
            <person name="Boedeker C."/>
            <person name="Pinto D."/>
            <person name="Vollmers J."/>
            <person name="Rivas-Marin E."/>
            <person name="Kohn T."/>
            <person name="Peeters S.H."/>
            <person name="Heuer A."/>
            <person name="Rast P."/>
            <person name="Oberbeckmann S."/>
            <person name="Bunk B."/>
            <person name="Jeske O."/>
            <person name="Meyerdierks A."/>
            <person name="Storesund J.E."/>
            <person name="Kallscheuer N."/>
            <person name="Luecker S."/>
            <person name="Lage O.M."/>
            <person name="Pohl T."/>
            <person name="Merkel B.J."/>
            <person name="Hornburger P."/>
            <person name="Mueller R.-W."/>
            <person name="Bruemmer F."/>
            <person name="Labrenz M."/>
            <person name="Spormann A.M."/>
            <person name="Op Den Camp H."/>
            <person name="Overmann J."/>
            <person name="Amann R."/>
            <person name="Jetten M.S.M."/>
            <person name="Mascher T."/>
            <person name="Medema M.H."/>
            <person name="Devos D.P."/>
            <person name="Kaster A.-K."/>
            <person name="Ovreas L."/>
            <person name="Rohde M."/>
            <person name="Galperin M.Y."/>
            <person name="Jogler C."/>
        </authorList>
    </citation>
    <scope>NUCLEOTIDE SEQUENCE [LARGE SCALE GENOMIC DNA]</scope>
    <source>
        <strain evidence="12 13">Pla123a</strain>
    </source>
</reference>
<dbReference type="NCBIfam" id="TIGR00739">
    <property type="entry name" value="yajC"/>
    <property type="match status" value="1"/>
</dbReference>
<dbReference type="GO" id="GO:0015031">
    <property type="term" value="P:protein transport"/>
    <property type="evidence" value="ECO:0007669"/>
    <property type="project" value="UniProtKB-KW"/>
</dbReference>
<keyword evidence="9" id="KW-0811">Translocation</keyword>
<feature type="transmembrane region" description="Helical" evidence="11">
    <location>
        <begin position="25"/>
        <end position="41"/>
    </location>
</feature>
<evidence type="ECO:0000256" key="7">
    <source>
        <dbReference type="ARBA" id="ARBA00022927"/>
    </source>
</evidence>
<keyword evidence="7" id="KW-0653">Protein transport</keyword>